<dbReference type="Proteomes" id="UP000320431">
    <property type="component" value="Unassembled WGS sequence"/>
</dbReference>
<reference evidence="4 5" key="1">
    <citation type="submission" date="2019-10" db="EMBL/GenBank/DDBJ databases">
        <title>Lysobacter alkalisoli sp. nov., isolated from saline-alkaline soil.</title>
        <authorList>
            <person name="Sun J.-Q."/>
        </authorList>
    </citation>
    <scope>NUCLEOTIDE SEQUENCE [LARGE SCALE GENOMIC DNA]</scope>
    <source>
        <strain evidence="4 5">KCTC 42381</strain>
    </source>
</reference>
<dbReference type="InterPro" id="IPR021729">
    <property type="entry name" value="DUF3298"/>
</dbReference>
<evidence type="ECO:0000259" key="3">
    <source>
        <dbReference type="Pfam" id="PF11738"/>
    </source>
</evidence>
<dbReference type="AlphaFoldDB" id="A0A508B1M8"/>
<evidence type="ECO:0000256" key="2">
    <source>
        <dbReference type="SAM" id="SignalP"/>
    </source>
</evidence>
<feature type="domain" description="DUF3298" evidence="3">
    <location>
        <begin position="244"/>
        <end position="269"/>
    </location>
</feature>
<name>A0A508B1M8_9GAMM</name>
<feature type="chain" id="PRO_5043747435" evidence="2">
    <location>
        <begin position="24"/>
        <end position="287"/>
    </location>
</feature>
<evidence type="ECO:0000313" key="5">
    <source>
        <dbReference type="Proteomes" id="UP000320431"/>
    </source>
</evidence>
<dbReference type="EMBL" id="VICD02000149">
    <property type="protein sequence ID" value="KAB8189470.1"/>
    <property type="molecule type" value="Genomic_DNA"/>
</dbReference>
<organism evidence="4 5">
    <name type="scientific">Marilutibacter maris</name>
    <dbReference type="NCBI Taxonomy" id="1605891"/>
    <lineage>
        <taxon>Bacteria</taxon>
        <taxon>Pseudomonadati</taxon>
        <taxon>Pseudomonadota</taxon>
        <taxon>Gammaproteobacteria</taxon>
        <taxon>Lysobacterales</taxon>
        <taxon>Lysobacteraceae</taxon>
        <taxon>Marilutibacter</taxon>
    </lineage>
</organism>
<dbReference type="PROSITE" id="PS51257">
    <property type="entry name" value="PROKAR_LIPOPROTEIN"/>
    <property type="match status" value="1"/>
</dbReference>
<comment type="caution">
    <text evidence="4">The sequence shown here is derived from an EMBL/GenBank/DDBJ whole genome shotgun (WGS) entry which is preliminary data.</text>
</comment>
<proteinExistence type="predicted"/>
<gene>
    <name evidence="4" type="ORF">FKV24_009325</name>
</gene>
<keyword evidence="2" id="KW-0732">Signal</keyword>
<evidence type="ECO:0000256" key="1">
    <source>
        <dbReference type="SAM" id="MobiDB-lite"/>
    </source>
</evidence>
<sequence length="287" mass="31096">MRRVSSPPIVVPALILSSLVVLSACDRGQAPVADAPSSQAADGTPEPGTPEPAPAPAPVELKDVSEVTSDYVVGITYPPSAMKYPGLAAELKRYADDAREDLMQAVAARTEGEAATLYDLSLTFTEVANTPQLFAIAADGSSYTGGAHSSPLLARFVWLPEQQQRLRITDLFPADGDGWAEIASQVRESLHTALSQRLDADELSPGERERMMRDARRMIEDGTGPEAENYSEFEPVVGRDGRIEAIRFVFPPYQVGPYSDGEQVVQLPASALLPYVAEQYRKLFSTR</sequence>
<dbReference type="InterPro" id="IPR037126">
    <property type="entry name" value="PdaC/RsiV-like_sf"/>
</dbReference>
<evidence type="ECO:0000313" key="4">
    <source>
        <dbReference type="EMBL" id="KAB8189470.1"/>
    </source>
</evidence>
<dbReference type="Gene3D" id="3.90.640.20">
    <property type="entry name" value="Heat-shock cognate protein, ATPase"/>
    <property type="match status" value="1"/>
</dbReference>
<protein>
    <submittedName>
        <fullName evidence="4">DUF3298 domain-containing protein</fullName>
    </submittedName>
</protein>
<accession>A0A508B1M8</accession>
<feature type="compositionally biased region" description="Pro residues" evidence="1">
    <location>
        <begin position="47"/>
        <end position="57"/>
    </location>
</feature>
<dbReference type="Pfam" id="PF11738">
    <property type="entry name" value="DUF3298"/>
    <property type="match status" value="1"/>
</dbReference>
<feature type="region of interest" description="Disordered" evidence="1">
    <location>
        <begin position="31"/>
        <end position="58"/>
    </location>
</feature>
<feature type="signal peptide" evidence="2">
    <location>
        <begin position="1"/>
        <end position="23"/>
    </location>
</feature>